<evidence type="ECO:0000256" key="1">
    <source>
        <dbReference type="ARBA" id="ARBA00007189"/>
    </source>
</evidence>
<accession>A0A2W4XMF9</accession>
<protein>
    <recommendedName>
        <fullName evidence="4">DUF2325 domain-containing protein</fullName>
    </recommendedName>
</protein>
<reference evidence="2 3" key="2">
    <citation type="submission" date="2018-06" db="EMBL/GenBank/DDBJ databases">
        <title>Metagenomic assembly of (sub)arctic Cyanobacteria and their associated microbiome from non-axenic cultures.</title>
        <authorList>
            <person name="Baurain D."/>
        </authorList>
    </citation>
    <scope>NUCLEOTIDE SEQUENCE [LARGE SCALE GENOMIC DNA]</scope>
    <source>
        <strain evidence="2">ULC027bin1</strain>
    </source>
</reference>
<dbReference type="Pfam" id="PF10087">
    <property type="entry name" value="DUF2325"/>
    <property type="match status" value="1"/>
</dbReference>
<dbReference type="AlphaFoldDB" id="A0A2W4XMF9"/>
<reference evidence="3" key="1">
    <citation type="submission" date="2018-04" db="EMBL/GenBank/DDBJ databases">
        <authorList>
            <person name="Cornet L."/>
        </authorList>
    </citation>
    <scope>NUCLEOTIDE SEQUENCE [LARGE SCALE GENOMIC DNA]</scope>
</reference>
<sequence>PNLSIDLSNVSLALIGGHETTHREVSEELKKYGLKRCIHIPPHSIVSNSRSQIKDKISNCDLIVTITSYVDHSVTQCVKQLKDTQMLTGEVIRVHCHGKSGVVREVLDHFSH</sequence>
<comment type="caution">
    <text evidence="2">The sequence shown here is derived from an EMBL/GenBank/DDBJ whole genome shotgun (WGS) entry which is preliminary data.</text>
</comment>
<gene>
    <name evidence="2" type="ORF">DCF15_04845</name>
</gene>
<evidence type="ECO:0008006" key="4">
    <source>
        <dbReference type="Google" id="ProtNLM"/>
    </source>
</evidence>
<feature type="non-terminal residue" evidence="2">
    <location>
        <position position="1"/>
    </location>
</feature>
<comment type="similarity">
    <text evidence="1">Belongs to the UPF0751 family.</text>
</comment>
<dbReference type="InterPro" id="IPR016772">
    <property type="entry name" value="UCP020408"/>
</dbReference>
<evidence type="ECO:0000313" key="3">
    <source>
        <dbReference type="Proteomes" id="UP000249794"/>
    </source>
</evidence>
<evidence type="ECO:0000313" key="2">
    <source>
        <dbReference type="EMBL" id="PZO58650.1"/>
    </source>
</evidence>
<dbReference type="EMBL" id="QBMP01000030">
    <property type="protein sequence ID" value="PZO58650.1"/>
    <property type="molecule type" value="Genomic_DNA"/>
</dbReference>
<proteinExistence type="inferred from homology"/>
<organism evidence="2 3">
    <name type="scientific">Phormidesmis priestleyi</name>
    <dbReference type="NCBI Taxonomy" id="268141"/>
    <lineage>
        <taxon>Bacteria</taxon>
        <taxon>Bacillati</taxon>
        <taxon>Cyanobacteriota</taxon>
        <taxon>Cyanophyceae</taxon>
        <taxon>Leptolyngbyales</taxon>
        <taxon>Leptolyngbyaceae</taxon>
        <taxon>Phormidesmis</taxon>
    </lineage>
</organism>
<dbReference type="Proteomes" id="UP000249794">
    <property type="component" value="Unassembled WGS sequence"/>
</dbReference>
<name>A0A2W4XMF9_9CYAN</name>